<gene>
    <name evidence="6" type="ORF">D5S18_27160</name>
</gene>
<feature type="region of interest" description="Disordered" evidence="4">
    <location>
        <begin position="73"/>
        <end position="99"/>
    </location>
</feature>
<comment type="caution">
    <text evidence="6">The sequence shown here is derived from an EMBL/GenBank/DDBJ whole genome shotgun (WGS) entry which is preliminary data.</text>
</comment>
<proteinExistence type="inferred from homology"/>
<dbReference type="PANTHER" id="PTHR23073">
    <property type="entry name" value="26S PROTEASOME REGULATORY SUBUNIT"/>
    <property type="match status" value="1"/>
</dbReference>
<feature type="region of interest" description="Disordered" evidence="4">
    <location>
        <begin position="38"/>
        <end position="60"/>
    </location>
</feature>
<dbReference type="CDD" id="cd19481">
    <property type="entry name" value="RecA-like_protease"/>
    <property type="match status" value="1"/>
</dbReference>
<dbReference type="GO" id="GO:0005524">
    <property type="term" value="F:ATP binding"/>
    <property type="evidence" value="ECO:0007669"/>
    <property type="project" value="UniProtKB-KW"/>
</dbReference>
<keyword evidence="3 6" id="KW-0067">ATP-binding</keyword>
<comment type="similarity">
    <text evidence="1">Belongs to the AAA ATPase family.</text>
</comment>
<evidence type="ECO:0000313" key="7">
    <source>
        <dbReference type="Proteomes" id="UP000266677"/>
    </source>
</evidence>
<dbReference type="InterPro" id="IPR003593">
    <property type="entry name" value="AAA+_ATPase"/>
</dbReference>
<dbReference type="InterPro" id="IPR027417">
    <property type="entry name" value="P-loop_NTPase"/>
</dbReference>
<feature type="compositionally biased region" description="Basic and acidic residues" evidence="4">
    <location>
        <begin position="45"/>
        <end position="54"/>
    </location>
</feature>
<reference evidence="6 7" key="1">
    <citation type="submission" date="2018-09" db="EMBL/GenBank/DDBJ databases">
        <title>YIM PH21274 draft genome.</title>
        <authorList>
            <person name="Miao C."/>
        </authorList>
    </citation>
    <scope>NUCLEOTIDE SEQUENCE [LARGE SCALE GENOMIC DNA]</scope>
    <source>
        <strain evidence="6 7">YIM PH 21724</strain>
    </source>
</reference>
<evidence type="ECO:0000256" key="2">
    <source>
        <dbReference type="ARBA" id="ARBA00022741"/>
    </source>
</evidence>
<evidence type="ECO:0000256" key="4">
    <source>
        <dbReference type="SAM" id="MobiDB-lite"/>
    </source>
</evidence>
<dbReference type="InterPro" id="IPR050221">
    <property type="entry name" value="26S_Proteasome_ATPase"/>
</dbReference>
<dbReference type="InterPro" id="IPR003959">
    <property type="entry name" value="ATPase_AAA_core"/>
</dbReference>
<dbReference type="SUPFAM" id="SSF52540">
    <property type="entry name" value="P-loop containing nucleoside triphosphate hydrolases"/>
    <property type="match status" value="1"/>
</dbReference>
<evidence type="ECO:0000256" key="1">
    <source>
        <dbReference type="ARBA" id="ARBA00006914"/>
    </source>
</evidence>
<dbReference type="AlphaFoldDB" id="A0A3A4KDC3"/>
<evidence type="ECO:0000259" key="5">
    <source>
        <dbReference type="SMART" id="SM00382"/>
    </source>
</evidence>
<keyword evidence="2" id="KW-0547">Nucleotide-binding</keyword>
<dbReference type="InterPro" id="IPR054472">
    <property type="entry name" value="WHD"/>
</dbReference>
<dbReference type="EMBL" id="QZFU01000036">
    <property type="protein sequence ID" value="RJO70865.1"/>
    <property type="molecule type" value="Genomic_DNA"/>
</dbReference>
<accession>A0A3A4KDC3</accession>
<dbReference type="Proteomes" id="UP000266677">
    <property type="component" value="Unassembled WGS sequence"/>
</dbReference>
<dbReference type="OrthoDB" id="9802352at2"/>
<name>A0A3A4KDC3_9NOCA</name>
<sequence>MTTPLAPSEWESANARFLSASLSWIRLLLQRHLAEHAHQTAPQARNEDAGERPSVDAPRSWWRGSAARVADAGNTTRADGVPLDDVSFSGSPRGSGAVSDKEITAAAAEIAAAESVSPEPALVRLAQRLGLSRFERDTLLLCAAVELDPVAGALCARINGDAQRRCPTFGLALAVLPDPAWEVVSPHAGLRYWRLVELTRWAGDGVIGAGLAADERIVNYLKGLNHLDDRLTPLLTHLDPPSGTLPPSQWRVVETGAEHWRCEVAPVLQLAGPDPAAKRAIAACAAAECGLAAYQLPAAMLPQSAVDLDGLARLWDRESALLPLALYVDAEAVDETGPEPPSLGRFLSRLAGRCVLATRESWSDLGRPSVVLDAAAPTPAERARVWRESLLPTADPVAIDALAAQFAVEEAEIRAVAEMAGGRAEAAWPACRGRTRPRMDALAQRLEPRIDWDDIVLPDPVLRLLHQVADQVEHRTMVYEQWGFGARISRGLGVSVLFAGPSGTGKTMAAEVLAAQLKLDLYRIDLSAVVSKYIGETEKNLRRLFDAAEGGGCILFFDEADSLYGTRSQVKDAHDRYANIEINYLLQRMETYRGLAILATNLRSALDPAFLRRLRFIVEFPFPSPAERKTIWRKSFPAAAPTEDLDFERLAAMSVSGGMARNIAVNAAFLAAADGARIGMRHALAAARSEFEKLELPVRDRDFAVDEVGAP</sequence>
<dbReference type="Gene3D" id="3.40.50.300">
    <property type="entry name" value="P-loop containing nucleotide triphosphate hydrolases"/>
    <property type="match status" value="1"/>
</dbReference>
<protein>
    <submittedName>
        <fullName evidence="6">ATP-binding protein</fullName>
    </submittedName>
</protein>
<feature type="domain" description="AAA+ ATPase" evidence="5">
    <location>
        <begin position="492"/>
        <end position="624"/>
    </location>
</feature>
<dbReference type="Pfam" id="PF00004">
    <property type="entry name" value="AAA"/>
    <property type="match status" value="1"/>
</dbReference>
<dbReference type="RefSeq" id="WP_120043922.1">
    <property type="nucleotide sequence ID" value="NZ_QZFU01000036.1"/>
</dbReference>
<evidence type="ECO:0000313" key="6">
    <source>
        <dbReference type="EMBL" id="RJO70865.1"/>
    </source>
</evidence>
<dbReference type="SMART" id="SM00382">
    <property type="entry name" value="AAA"/>
    <property type="match status" value="1"/>
</dbReference>
<dbReference type="Pfam" id="PF22977">
    <property type="entry name" value="WHD"/>
    <property type="match status" value="1"/>
</dbReference>
<evidence type="ECO:0000256" key="3">
    <source>
        <dbReference type="ARBA" id="ARBA00022840"/>
    </source>
</evidence>
<dbReference type="GO" id="GO:0016887">
    <property type="term" value="F:ATP hydrolysis activity"/>
    <property type="evidence" value="ECO:0007669"/>
    <property type="project" value="InterPro"/>
</dbReference>
<keyword evidence="7" id="KW-1185">Reference proteome</keyword>
<organism evidence="6 7">
    <name type="scientific">Nocardia panacis</name>
    <dbReference type="NCBI Taxonomy" id="2340916"/>
    <lineage>
        <taxon>Bacteria</taxon>
        <taxon>Bacillati</taxon>
        <taxon>Actinomycetota</taxon>
        <taxon>Actinomycetes</taxon>
        <taxon>Mycobacteriales</taxon>
        <taxon>Nocardiaceae</taxon>
        <taxon>Nocardia</taxon>
    </lineage>
</organism>